<accession>A0A433MXR2</accession>
<sequence length="171" mass="19636">MGIEASYRRVTPEEFERLQNDPTYASVYFGNDLETDEEIHAYFQALTASDRYLSLDKNWQSLDFLLTGSFLYDKENKGDISLHKVIMGGSETPWEATYGVVRYLTVSEVNEIAEALNHISEDDFKSRLDSLLGSHKSRVYTEPYFLDLYAQLVEFFNLAAQEGDIVLLSFD</sequence>
<protein>
    <recommendedName>
        <fullName evidence="3">DUF1877 domain-containing protein</fullName>
    </recommendedName>
</protein>
<dbReference type="Gene3D" id="3.40.1760.10">
    <property type="entry name" value="YfbM-like super family"/>
    <property type="match status" value="1"/>
</dbReference>
<dbReference type="RefSeq" id="WP_016874057.1">
    <property type="nucleotide sequence ID" value="NZ_AJLN01000117.1"/>
</dbReference>
<dbReference type="EMBL" id="RSCJ01000040">
    <property type="protein sequence ID" value="RUR72988.1"/>
    <property type="molecule type" value="Genomic_DNA"/>
</dbReference>
<name>A0A433MXR2_CHLFR</name>
<proteinExistence type="predicted"/>
<dbReference type="InterPro" id="IPR035944">
    <property type="entry name" value="YfbM-like_sf"/>
</dbReference>
<comment type="caution">
    <text evidence="1">The sequence shown here is derived from an EMBL/GenBank/DDBJ whole genome shotgun (WGS) entry which is preliminary data.</text>
</comment>
<dbReference type="AlphaFoldDB" id="A0A433MXR2"/>
<gene>
    <name evidence="1" type="ORF">PCC6912_59860</name>
</gene>
<dbReference type="Pfam" id="PF08974">
    <property type="entry name" value="DUF1877"/>
    <property type="match status" value="1"/>
</dbReference>
<dbReference type="InterPro" id="IPR015068">
    <property type="entry name" value="DUF1877"/>
</dbReference>
<evidence type="ECO:0000313" key="2">
    <source>
        <dbReference type="Proteomes" id="UP000268857"/>
    </source>
</evidence>
<organism evidence="1 2">
    <name type="scientific">Chlorogloeopsis fritschii PCC 6912</name>
    <dbReference type="NCBI Taxonomy" id="211165"/>
    <lineage>
        <taxon>Bacteria</taxon>
        <taxon>Bacillati</taxon>
        <taxon>Cyanobacteriota</taxon>
        <taxon>Cyanophyceae</taxon>
        <taxon>Nostocales</taxon>
        <taxon>Chlorogloeopsidaceae</taxon>
        <taxon>Chlorogloeopsis</taxon>
    </lineage>
</organism>
<dbReference type="SUPFAM" id="SSF111069">
    <property type="entry name" value="Hypothetical protein yfbM"/>
    <property type="match status" value="1"/>
</dbReference>
<dbReference type="STRING" id="211165.GCA_000317285_05380"/>
<evidence type="ECO:0008006" key="3">
    <source>
        <dbReference type="Google" id="ProtNLM"/>
    </source>
</evidence>
<dbReference type="OrthoDB" id="489746at2"/>
<reference evidence="1 2" key="1">
    <citation type="journal article" date="2019" name="Genome Biol. Evol.">
        <title>Day and night: Metabolic profiles and evolutionary relationships of six axenic non-marine cyanobacteria.</title>
        <authorList>
            <person name="Will S.E."/>
            <person name="Henke P."/>
            <person name="Boedeker C."/>
            <person name="Huang S."/>
            <person name="Brinkmann H."/>
            <person name="Rohde M."/>
            <person name="Jarek M."/>
            <person name="Friedl T."/>
            <person name="Seufert S."/>
            <person name="Schumacher M."/>
            <person name="Overmann J."/>
            <person name="Neumann-Schaal M."/>
            <person name="Petersen J."/>
        </authorList>
    </citation>
    <scope>NUCLEOTIDE SEQUENCE [LARGE SCALE GENOMIC DNA]</scope>
    <source>
        <strain evidence="1 2">PCC 6912</strain>
    </source>
</reference>
<evidence type="ECO:0000313" key="1">
    <source>
        <dbReference type="EMBL" id="RUR72988.1"/>
    </source>
</evidence>
<keyword evidence="2" id="KW-1185">Reference proteome</keyword>
<dbReference type="Proteomes" id="UP000268857">
    <property type="component" value="Unassembled WGS sequence"/>
</dbReference>